<organism evidence="1 2">
    <name type="scientific">Trichostrongylus colubriformis</name>
    <name type="common">Black scour worm</name>
    <dbReference type="NCBI Taxonomy" id="6319"/>
    <lineage>
        <taxon>Eukaryota</taxon>
        <taxon>Metazoa</taxon>
        <taxon>Ecdysozoa</taxon>
        <taxon>Nematoda</taxon>
        <taxon>Chromadorea</taxon>
        <taxon>Rhabditida</taxon>
        <taxon>Rhabditina</taxon>
        <taxon>Rhabditomorpha</taxon>
        <taxon>Strongyloidea</taxon>
        <taxon>Trichostrongylidae</taxon>
        <taxon>Trichostrongylus</taxon>
    </lineage>
</organism>
<gene>
    <name evidence="1" type="ORF">GCK32_011465</name>
</gene>
<accession>A0AAN8G2D5</accession>
<reference evidence="1 2" key="1">
    <citation type="submission" date="2019-10" db="EMBL/GenBank/DDBJ databases">
        <title>Assembly and Annotation for the nematode Trichostrongylus colubriformis.</title>
        <authorList>
            <person name="Martin J."/>
        </authorList>
    </citation>
    <scope>NUCLEOTIDE SEQUENCE [LARGE SCALE GENOMIC DNA]</scope>
    <source>
        <strain evidence="1">G859</strain>
        <tissue evidence="1">Whole worm</tissue>
    </source>
</reference>
<evidence type="ECO:0000313" key="1">
    <source>
        <dbReference type="EMBL" id="KAK5984920.1"/>
    </source>
</evidence>
<proteinExistence type="predicted"/>
<protein>
    <submittedName>
        <fullName evidence="1">Uncharacterized protein</fullName>
    </submittedName>
</protein>
<dbReference type="EMBL" id="WIXE01002313">
    <property type="protein sequence ID" value="KAK5984920.1"/>
    <property type="molecule type" value="Genomic_DNA"/>
</dbReference>
<sequence length="450" mass="51213">MVPLQAVELATHKFEEVPQDHFTHFLLDETLREPTLYCLSGLTTLAVYPRKGKRVASISLDSSYETRLTAACLMRGVEGVYVTDDKEVFPIYFYRRRGSPPSFREKRFFDAGNPISLPSFDHLTSILMEHDGMLESLMAHPFSHGPINDLKILSTEDTYLALHCSDTEVVISERDLDRWHRVTYHSGGAICLASTPFSLDHRGAFAVTGSKTYVRIKALHYTEDNLVGLHDLGQSRVTDENGKDVEVLNVSLDPTMECRPLPCKLRYSVGYADKAIRTYVALLTGQHEFTVSEKFIAQIEPLHWVSLMICFHGRPMGCYVASGKTLQVWNDLDRHQHKKMKSERMELKKELIGRFTVLRVRADPLSSGDRLFILSLAGPYIFIHSALVEAGKLTELIFIVATEHEMASPRSFELLDSRPFEFAVYGKGIAMHKLTADERKRLEKYKDFEF</sequence>
<dbReference type="Proteomes" id="UP001331761">
    <property type="component" value="Unassembled WGS sequence"/>
</dbReference>
<keyword evidence="2" id="KW-1185">Reference proteome</keyword>
<comment type="caution">
    <text evidence="1">The sequence shown here is derived from an EMBL/GenBank/DDBJ whole genome shotgun (WGS) entry which is preliminary data.</text>
</comment>
<name>A0AAN8G2D5_TRICO</name>
<evidence type="ECO:0000313" key="2">
    <source>
        <dbReference type="Proteomes" id="UP001331761"/>
    </source>
</evidence>
<dbReference type="AlphaFoldDB" id="A0AAN8G2D5"/>